<keyword evidence="2" id="KW-1185">Reference proteome</keyword>
<dbReference type="Proteomes" id="UP000463857">
    <property type="component" value="Chromosome"/>
</dbReference>
<reference evidence="1 2" key="1">
    <citation type="journal article" date="2018" name="Int. J. Syst. Evol. Microbiol.">
        <title>Epidermidibacterium keratini gen. nov., sp. nov., a member of the family Sporichthyaceae, isolated from keratin epidermis.</title>
        <authorList>
            <person name="Lee D.G."/>
            <person name="Trujillo M.E."/>
            <person name="Kang S."/>
            <person name="Nam J.J."/>
            <person name="Kim Y.J."/>
        </authorList>
    </citation>
    <scope>NUCLEOTIDE SEQUENCE [LARGE SCALE GENOMIC DNA]</scope>
    <source>
        <strain evidence="1 2">EPI-7</strain>
    </source>
</reference>
<gene>
    <name evidence="1" type="ORF">EK0264_05870</name>
</gene>
<dbReference type="EMBL" id="CP047156">
    <property type="protein sequence ID" value="QHB99855.1"/>
    <property type="molecule type" value="Genomic_DNA"/>
</dbReference>
<dbReference type="RefSeq" id="WP_159543841.1">
    <property type="nucleotide sequence ID" value="NZ_CP047156.1"/>
</dbReference>
<dbReference type="InParanoid" id="A0A7L4YKY9"/>
<evidence type="ECO:0000313" key="2">
    <source>
        <dbReference type="Proteomes" id="UP000463857"/>
    </source>
</evidence>
<dbReference type="AlphaFoldDB" id="A0A7L4YKY9"/>
<organism evidence="1 2">
    <name type="scientific">Epidermidibacterium keratini</name>
    <dbReference type="NCBI Taxonomy" id="1891644"/>
    <lineage>
        <taxon>Bacteria</taxon>
        <taxon>Bacillati</taxon>
        <taxon>Actinomycetota</taxon>
        <taxon>Actinomycetes</taxon>
        <taxon>Sporichthyales</taxon>
        <taxon>Sporichthyaceae</taxon>
        <taxon>Epidermidibacterium</taxon>
    </lineage>
</organism>
<protein>
    <submittedName>
        <fullName evidence="1">DUF2273 domain-containing protein</fullName>
    </submittedName>
</protein>
<proteinExistence type="predicted"/>
<accession>A0A7L4YKY9</accession>
<dbReference type="OrthoDB" id="3394624at2"/>
<dbReference type="KEGG" id="eke:EK0264_05870"/>
<evidence type="ECO:0000313" key="1">
    <source>
        <dbReference type="EMBL" id="QHB99855.1"/>
    </source>
</evidence>
<sequence length="60" mass="6104">MSMTHVGTLVGLVLGLALAFGSFGQMLIVALGAALGFGVSKVLAGQLDLTPYIGGQRTKR</sequence>
<name>A0A7L4YKY9_9ACTN</name>